<dbReference type="InterPro" id="IPR036322">
    <property type="entry name" value="WD40_repeat_dom_sf"/>
</dbReference>
<dbReference type="VEuPathDB" id="GiardiaDB:GLP15_107"/>
<dbReference type="OMA" id="ASFTISM"/>
<accession>E1EX15</accession>
<dbReference type="Proteomes" id="UP000008974">
    <property type="component" value="Unassembled WGS sequence"/>
</dbReference>
<gene>
    <name evidence="1" type="ORF">GLP15_107</name>
</gene>
<dbReference type="AlphaFoldDB" id="E1EX15"/>
<protein>
    <submittedName>
        <fullName evidence="1">Uncharacterized protein</fullName>
    </submittedName>
</protein>
<sequence>MNVLDLEVSTTPIRSVKYNTFRSDRVLMVLSVCNELVVFTFDVSGRPRRIHVHSTHPDTLVEAFFVTQSEVVIVTDKSQISLVNYFEGRVLNACSLSIGIICCAILNEQYILLGIKTGGVVAVDWTQLPTHKWLSATPLRPLLSMMCTEVILASHDREESRYLCLVVFLNASFTISMQLYTLDFDECPETRLHMTPIATSSTSCILHLLWMDQDLVLTTLRVYKSGRYFHCSIDPVDLRSYLEKIIISARVKPSKQCSSLYLRGAHPTVKTFMHQLRTETLDKWITNCPIVASSEGSLIILSDTCFHALLSPTRKPFTATYHGAPVTSVCYHNQSFVSGDEAGHVYCYNKSTARVKNG</sequence>
<dbReference type="SUPFAM" id="SSF50978">
    <property type="entry name" value="WD40 repeat-like"/>
    <property type="match status" value="1"/>
</dbReference>
<dbReference type="EMBL" id="ACVC01000035">
    <property type="protein sequence ID" value="EFO65268.1"/>
    <property type="molecule type" value="Genomic_DNA"/>
</dbReference>
<comment type="caution">
    <text evidence="1">The sequence shown here is derived from an EMBL/GenBank/DDBJ whole genome shotgun (WGS) entry which is preliminary data.</text>
</comment>
<proteinExistence type="predicted"/>
<organism evidence="1 2">
    <name type="scientific">Giardia intestinalis (strain P15)</name>
    <name type="common">Giardia lamblia</name>
    <dbReference type="NCBI Taxonomy" id="658858"/>
    <lineage>
        <taxon>Eukaryota</taxon>
        <taxon>Metamonada</taxon>
        <taxon>Diplomonadida</taxon>
        <taxon>Hexamitidae</taxon>
        <taxon>Giardiinae</taxon>
        <taxon>Giardia</taxon>
    </lineage>
</organism>
<evidence type="ECO:0000313" key="2">
    <source>
        <dbReference type="Proteomes" id="UP000008974"/>
    </source>
</evidence>
<reference evidence="1 2" key="1">
    <citation type="journal article" date="2010" name="BMC Genomics">
        <title>Genome analysis and comparative genomics of a Giardia intestinalis assemblage E isolate.</title>
        <authorList>
            <person name="Jerlstrom-Hultqvist J."/>
            <person name="Franzen O."/>
            <person name="Ankarklev J."/>
            <person name="Xu F."/>
            <person name="Nohynkova E."/>
            <person name="Andersson J.O."/>
            <person name="Svard S.G."/>
            <person name="Andersson B."/>
        </authorList>
    </citation>
    <scope>NUCLEOTIDE SEQUENCE [LARGE SCALE GENOMIC DNA]</scope>
    <source>
        <strain evidence="1 2">P15</strain>
    </source>
</reference>
<name>E1EX15_GIAIA</name>
<evidence type="ECO:0000313" key="1">
    <source>
        <dbReference type="EMBL" id="EFO65268.1"/>
    </source>
</evidence>
<dbReference type="OrthoDB" id="10253373at2759"/>